<dbReference type="GO" id="GO:0009063">
    <property type="term" value="P:amino acid catabolic process"/>
    <property type="evidence" value="ECO:0007669"/>
    <property type="project" value="InterPro"/>
</dbReference>
<dbReference type="PROSITE" id="PS00909">
    <property type="entry name" value="MR_MLE_2"/>
    <property type="match status" value="1"/>
</dbReference>
<dbReference type="InterPro" id="IPR018110">
    <property type="entry name" value="Mandel_Rmase/mucon_lact_enz_CS"/>
</dbReference>
<sequence length="347" mass="39313">MLKASFQKYRLHFKEPSGTSRGILLDKDTYFIRIWEEGAETCFGLGECALFRGLSAEDRPDYEEKLREVCNRIAEIETASLQEWSSIRFGVEMAFADLRQGGKRIYFPSAFSAGEAGIEINGLIWMGDRETMLQRIRAKLDAGFHCIKVKIGAIDFQSELDLLKFIRRRFGREDVELRVDANGAFAPETALERLDALAKYDLHSIEQPIRQGQWREMARLCARTPVPIALDEELIGVNDAGQKRELLEAIRPRYIILKPALAGGFSGTEEWIRLAEARGIGWWVTSALESNIGLSALAQWTYGLQNPMPQGLGTGLLYTNNIPSPLQLTGERLYYRPQRMWDLSSIS</sequence>
<dbReference type="SUPFAM" id="SSF51604">
    <property type="entry name" value="Enolase C-terminal domain-like"/>
    <property type="match status" value="1"/>
</dbReference>
<reference evidence="4 5" key="1">
    <citation type="submission" date="2018-08" db="EMBL/GenBank/DDBJ databases">
        <title>A genome reference for cultivated species of the human gut microbiota.</title>
        <authorList>
            <person name="Zou Y."/>
            <person name="Xue W."/>
            <person name="Luo G."/>
        </authorList>
    </citation>
    <scope>NUCLEOTIDE SEQUENCE [LARGE SCALE GENOMIC DNA]</scope>
    <source>
        <strain evidence="4 5">AF16-14</strain>
    </source>
</reference>
<keyword evidence="1" id="KW-0479">Metal-binding</keyword>
<protein>
    <submittedName>
        <fullName evidence="4">O-succinylbenzoate synthase</fullName>
    </submittedName>
</protein>
<name>A0A412TMV0_9BACT</name>
<proteinExistence type="predicted"/>
<evidence type="ECO:0000256" key="1">
    <source>
        <dbReference type="ARBA" id="ARBA00022723"/>
    </source>
</evidence>
<dbReference type="Gene3D" id="3.30.390.10">
    <property type="entry name" value="Enolase-like, N-terminal domain"/>
    <property type="match status" value="1"/>
</dbReference>
<reference evidence="3" key="2">
    <citation type="submission" date="2023-01" db="EMBL/GenBank/DDBJ databases">
        <title>Human gut microbiome strain richness.</title>
        <authorList>
            <person name="Chen-Liaw A."/>
        </authorList>
    </citation>
    <scope>NUCLEOTIDE SEQUENCE</scope>
    <source>
        <strain evidence="3">RTP21484st1_B7_RTP21484_190118</strain>
    </source>
</reference>
<evidence type="ECO:0000313" key="4">
    <source>
        <dbReference type="EMBL" id="RGU55081.1"/>
    </source>
</evidence>
<dbReference type="SFLD" id="SFLDG00180">
    <property type="entry name" value="muconate_cycloisomerase"/>
    <property type="match status" value="1"/>
</dbReference>
<dbReference type="InterPro" id="IPR029065">
    <property type="entry name" value="Enolase_C-like"/>
</dbReference>
<dbReference type="PANTHER" id="PTHR48073">
    <property type="entry name" value="O-SUCCINYLBENZOATE SYNTHASE-RELATED"/>
    <property type="match status" value="1"/>
</dbReference>
<dbReference type="Proteomes" id="UP001212263">
    <property type="component" value="Unassembled WGS sequence"/>
</dbReference>
<dbReference type="Gene3D" id="3.20.20.120">
    <property type="entry name" value="Enolase-like C-terminal domain"/>
    <property type="match status" value="1"/>
</dbReference>
<dbReference type="SUPFAM" id="SSF54826">
    <property type="entry name" value="Enolase N-terminal domain-like"/>
    <property type="match status" value="1"/>
</dbReference>
<dbReference type="SFLD" id="SFLDF00009">
    <property type="entry name" value="o-succinylbenzoate_synthase"/>
    <property type="match status" value="1"/>
</dbReference>
<dbReference type="PANTHER" id="PTHR48073:SF2">
    <property type="entry name" value="O-SUCCINYLBENZOATE SYNTHASE"/>
    <property type="match status" value="1"/>
</dbReference>
<dbReference type="SFLD" id="SFLDS00001">
    <property type="entry name" value="Enolase"/>
    <property type="match status" value="1"/>
</dbReference>
<comment type="caution">
    <text evidence="4">The sequence shown here is derived from an EMBL/GenBank/DDBJ whole genome shotgun (WGS) entry which is preliminary data.</text>
</comment>
<accession>A0A412TMV0</accession>
<dbReference type="AlphaFoldDB" id="A0A412TMV0"/>
<dbReference type="EMBL" id="JAQMRD010000007">
    <property type="protein sequence ID" value="MDB9222815.1"/>
    <property type="molecule type" value="Genomic_DNA"/>
</dbReference>
<dbReference type="GO" id="GO:0046872">
    <property type="term" value="F:metal ion binding"/>
    <property type="evidence" value="ECO:0007669"/>
    <property type="project" value="UniProtKB-KW"/>
</dbReference>
<dbReference type="CDD" id="cd03320">
    <property type="entry name" value="OSBS"/>
    <property type="match status" value="1"/>
</dbReference>
<evidence type="ECO:0000259" key="2">
    <source>
        <dbReference type="SMART" id="SM00922"/>
    </source>
</evidence>
<dbReference type="EMBL" id="QRYC01000022">
    <property type="protein sequence ID" value="RGU55081.1"/>
    <property type="molecule type" value="Genomic_DNA"/>
</dbReference>
<dbReference type="RefSeq" id="WP_087381464.1">
    <property type="nucleotide sequence ID" value="NZ_CABJFF010000020.1"/>
</dbReference>
<dbReference type="GO" id="GO:0016854">
    <property type="term" value="F:racemase and epimerase activity"/>
    <property type="evidence" value="ECO:0007669"/>
    <property type="project" value="UniProtKB-ARBA"/>
</dbReference>
<organism evidence="4 5">
    <name type="scientific">Odoribacter splanchnicus</name>
    <dbReference type="NCBI Taxonomy" id="28118"/>
    <lineage>
        <taxon>Bacteria</taxon>
        <taxon>Pseudomonadati</taxon>
        <taxon>Bacteroidota</taxon>
        <taxon>Bacteroidia</taxon>
        <taxon>Bacteroidales</taxon>
        <taxon>Odoribacteraceae</taxon>
        <taxon>Odoribacter</taxon>
    </lineage>
</organism>
<gene>
    <name evidence="4" type="ORF">DWW57_13955</name>
    <name evidence="3" type="ORF">PN645_07305</name>
</gene>
<evidence type="ECO:0000313" key="3">
    <source>
        <dbReference type="EMBL" id="MDB9222815.1"/>
    </source>
</evidence>
<dbReference type="SMART" id="SM00922">
    <property type="entry name" value="MR_MLE"/>
    <property type="match status" value="1"/>
</dbReference>
<dbReference type="Pfam" id="PF13378">
    <property type="entry name" value="MR_MLE_C"/>
    <property type="match status" value="1"/>
</dbReference>
<dbReference type="Proteomes" id="UP000284243">
    <property type="component" value="Unassembled WGS sequence"/>
</dbReference>
<dbReference type="InterPro" id="IPR013342">
    <property type="entry name" value="Mandelate_racemase_C"/>
</dbReference>
<feature type="domain" description="Mandelate racemase/muconate lactonizing enzyme C-terminal" evidence="2">
    <location>
        <begin position="129"/>
        <end position="227"/>
    </location>
</feature>
<evidence type="ECO:0000313" key="5">
    <source>
        <dbReference type="Proteomes" id="UP000284243"/>
    </source>
</evidence>
<dbReference type="InterPro" id="IPR029017">
    <property type="entry name" value="Enolase-like_N"/>
</dbReference>
<dbReference type="InterPro" id="IPR036849">
    <property type="entry name" value="Enolase-like_C_sf"/>
</dbReference>